<dbReference type="Pfam" id="PF05165">
    <property type="entry name" value="GCH_III"/>
    <property type="match status" value="2"/>
</dbReference>
<gene>
    <name evidence="3" type="primary">gch3</name>
    <name evidence="5" type="ORF">HC235_05265</name>
</gene>
<dbReference type="SMR" id="A0A7L4PBX3"/>
<comment type="similarity">
    <text evidence="3 4">Belongs to the archaeal-type GTP cyclohydrolase family.</text>
</comment>
<name>A0A7L4PBX3_9CREN</name>
<comment type="caution">
    <text evidence="5">The sequence shown here is derived from an EMBL/GenBank/DDBJ whole genome shotgun (WGS) entry which is preliminary data.</text>
</comment>
<comment type="function">
    <text evidence="3 4">Catalyzes the formation of 2-amino-5-formylamino-6-ribofuranosylamino-4(3H)-pyrimidinone ribonucleotide monophosphate and inorganic phosphate from GTP. Also has an independent pyrophosphate phosphohydrolase activity.</text>
</comment>
<evidence type="ECO:0000256" key="3">
    <source>
        <dbReference type="HAMAP-Rule" id="MF_00608"/>
    </source>
</evidence>
<dbReference type="RefSeq" id="WP_011900821.1">
    <property type="nucleotide sequence ID" value="NZ_JAAVJF010000002.1"/>
</dbReference>
<dbReference type="PANTHER" id="PTHR42202:SF1">
    <property type="entry name" value="GTP CYCLOHYDROLASE III"/>
    <property type="match status" value="1"/>
</dbReference>
<dbReference type="GO" id="GO:0005525">
    <property type="term" value="F:GTP binding"/>
    <property type="evidence" value="ECO:0007669"/>
    <property type="project" value="UniProtKB-KW"/>
</dbReference>
<reference evidence="5 6" key="1">
    <citation type="journal article" date="2020" name="Nat. Commun.">
        <title>The structures of two archaeal type IV pili illuminate evolutionary relationships.</title>
        <authorList>
            <person name="Wang F."/>
            <person name="Baquero D.P."/>
            <person name="Su Z."/>
            <person name="Beltran L.C."/>
            <person name="Prangishvili D."/>
            <person name="Krupovic M."/>
            <person name="Egelman E.H."/>
        </authorList>
    </citation>
    <scope>NUCLEOTIDE SEQUENCE [LARGE SCALE GENOMIC DNA]</scope>
    <source>
        <strain evidence="5 6">2GA</strain>
    </source>
</reference>
<dbReference type="AlphaFoldDB" id="A0A7L4PBX3"/>
<proteinExistence type="inferred from homology"/>
<accession>A0A7L4PBX3</accession>
<keyword evidence="1 3" id="KW-0378">Hydrolase</keyword>
<dbReference type="InterPro" id="IPR007839">
    <property type="entry name" value="GTP_CycHdrlase_3"/>
</dbReference>
<keyword evidence="2 3" id="KW-0342">GTP-binding</keyword>
<organism evidence="5 6">
    <name type="scientific">Pyrobaculum arsenaticum</name>
    <dbReference type="NCBI Taxonomy" id="121277"/>
    <lineage>
        <taxon>Archaea</taxon>
        <taxon>Thermoproteota</taxon>
        <taxon>Thermoprotei</taxon>
        <taxon>Thermoproteales</taxon>
        <taxon>Thermoproteaceae</taxon>
        <taxon>Pyrobaculum</taxon>
    </lineage>
</organism>
<dbReference type="Gene3D" id="3.30.70.1230">
    <property type="entry name" value="Nucleotide cyclase"/>
    <property type="match status" value="2"/>
</dbReference>
<dbReference type="HAMAP" id="MF_00608">
    <property type="entry name" value="GTP_cyclohydro_3"/>
    <property type="match status" value="1"/>
</dbReference>
<evidence type="ECO:0000313" key="5">
    <source>
        <dbReference type="EMBL" id="NYR15366.1"/>
    </source>
</evidence>
<protein>
    <recommendedName>
        <fullName evidence="3 4">GTP cyclohydrolase III</fullName>
        <ecNumber evidence="3 4">3.5.4.29</ecNumber>
    </recommendedName>
</protein>
<dbReference type="EMBL" id="JAAVJF010000002">
    <property type="protein sequence ID" value="NYR15366.1"/>
    <property type="molecule type" value="Genomic_DNA"/>
</dbReference>
<evidence type="ECO:0000256" key="4">
    <source>
        <dbReference type="PIRNR" id="PIRNR009265"/>
    </source>
</evidence>
<dbReference type="PANTHER" id="PTHR42202">
    <property type="entry name" value="GTP CYCLOHYDROLASE III"/>
    <property type="match status" value="1"/>
</dbReference>
<dbReference type="GO" id="GO:0043740">
    <property type="term" value="F:GTP cyclohydrolase IIa activity"/>
    <property type="evidence" value="ECO:0007669"/>
    <property type="project" value="UniProtKB-UniRule"/>
</dbReference>
<keyword evidence="6" id="KW-1185">Reference proteome</keyword>
<dbReference type="EC" id="3.5.4.29" evidence="3 4"/>
<sequence length="221" mass="24405">MHKVVLISLRGYREWTESLGPRREHIIQKVQARIHGALWSSFTAVGALPHHFRYDYLIALANNVPRHWIDTAVAKIRRSSPVEVDYCIGMGETPLDAYRSCGEHKEGKESNAVVAHVDIVNSTDATRINGPIHTYLRALDMLRTAAGACEDVGCIAFYLGGDNMVVYLPEPKAIYALLDRVEAPVRAGVGVSPRPYTAFVKATKGLDALRAENKTGVKVVR</sequence>
<comment type="catalytic activity">
    <reaction evidence="3 4">
        <text>GTP + 3 H2O = 2-amino-5-formylamino-6-(5-phospho-D-ribosylamino)pyrimidin-4(3H)-one + 2 phosphate + 2 H(+)</text>
        <dbReference type="Rhea" id="RHEA:22468"/>
        <dbReference type="ChEBI" id="CHEBI:15377"/>
        <dbReference type="ChEBI" id="CHEBI:15378"/>
        <dbReference type="ChEBI" id="CHEBI:37565"/>
        <dbReference type="ChEBI" id="CHEBI:43474"/>
        <dbReference type="ChEBI" id="CHEBI:57258"/>
        <dbReference type="EC" id="3.5.4.29"/>
    </reaction>
</comment>
<dbReference type="InterPro" id="IPR029787">
    <property type="entry name" value="Nucleotide_cyclase"/>
</dbReference>
<keyword evidence="3" id="KW-0547">Nucleotide-binding</keyword>
<evidence type="ECO:0000313" key="6">
    <source>
        <dbReference type="Proteomes" id="UP000554766"/>
    </source>
</evidence>
<evidence type="ECO:0000256" key="2">
    <source>
        <dbReference type="ARBA" id="ARBA00023134"/>
    </source>
</evidence>
<dbReference type="PIRSF" id="PIRSF009265">
    <property type="entry name" value="GTP_cyclohydro_3"/>
    <property type="match status" value="1"/>
</dbReference>
<dbReference type="Proteomes" id="UP000554766">
    <property type="component" value="Unassembled WGS sequence"/>
</dbReference>
<dbReference type="GeneID" id="5055642"/>
<dbReference type="OMA" id="GGDNFMS"/>
<evidence type="ECO:0000256" key="1">
    <source>
        <dbReference type="ARBA" id="ARBA00022801"/>
    </source>
</evidence>